<sequence length="116" mass="13083">MNPNLKKIVKITGFSAFFLLIVIFAFSRSKDLIVGVKIKDVNLTDGITVTNNILKITGNAKNAVNLNLNGREISIDQEGNFKETIALLLGYNIINIKARDKFGYEDEENYKLIYKK</sequence>
<name>A0A0G1DTT5_9BACT</name>
<organism evidence="1 2">
    <name type="scientific">Candidatus Nomurabacteria bacterium GW2011_GWA2_43_15</name>
    <dbReference type="NCBI Taxonomy" id="1618738"/>
    <lineage>
        <taxon>Bacteria</taxon>
        <taxon>Candidatus Nomuraibacteriota</taxon>
    </lineage>
</organism>
<dbReference type="STRING" id="1618738.UV76_C0003G0041"/>
<comment type="caution">
    <text evidence="1">The sequence shown here is derived from an EMBL/GenBank/DDBJ whole genome shotgun (WGS) entry which is preliminary data.</text>
</comment>
<protein>
    <submittedName>
        <fullName evidence="1">Uncharacterized protein</fullName>
    </submittedName>
</protein>
<gene>
    <name evidence="1" type="ORF">UV76_C0003G0041</name>
</gene>
<accession>A0A0G1DTT5</accession>
<dbReference type="Proteomes" id="UP000034646">
    <property type="component" value="Unassembled WGS sequence"/>
</dbReference>
<dbReference type="AlphaFoldDB" id="A0A0G1DTT5"/>
<reference evidence="1 2" key="1">
    <citation type="journal article" date="2015" name="Nature">
        <title>rRNA introns, odd ribosomes, and small enigmatic genomes across a large radiation of phyla.</title>
        <authorList>
            <person name="Brown C.T."/>
            <person name="Hug L.A."/>
            <person name="Thomas B.C."/>
            <person name="Sharon I."/>
            <person name="Castelle C.J."/>
            <person name="Singh A."/>
            <person name="Wilkins M.J."/>
            <person name="Williams K.H."/>
            <person name="Banfield J.F."/>
        </authorList>
    </citation>
    <scope>NUCLEOTIDE SEQUENCE [LARGE SCALE GENOMIC DNA]</scope>
</reference>
<dbReference type="Gene3D" id="2.60.40.10">
    <property type="entry name" value="Immunoglobulins"/>
    <property type="match status" value="1"/>
</dbReference>
<evidence type="ECO:0000313" key="1">
    <source>
        <dbReference type="EMBL" id="KKT01065.1"/>
    </source>
</evidence>
<dbReference type="EMBL" id="LCFS01000003">
    <property type="protein sequence ID" value="KKT01065.1"/>
    <property type="molecule type" value="Genomic_DNA"/>
</dbReference>
<dbReference type="InterPro" id="IPR013783">
    <property type="entry name" value="Ig-like_fold"/>
</dbReference>
<proteinExistence type="predicted"/>
<evidence type="ECO:0000313" key="2">
    <source>
        <dbReference type="Proteomes" id="UP000034646"/>
    </source>
</evidence>